<dbReference type="InterPro" id="IPR045865">
    <property type="entry name" value="ACT-like_dom_sf"/>
</dbReference>
<dbReference type="GO" id="GO:0004794">
    <property type="term" value="F:threonine deaminase activity"/>
    <property type="evidence" value="ECO:0007669"/>
    <property type="project" value="UniProtKB-EC"/>
</dbReference>
<sequence length="429" mass="46550">MSGEYEEQVKGEKMEDMEEKEEKLTLEKFEEATEAVSKVISETKLVYSEHFSNMTGNKVYFKPENMQYTGAYKVRGAYYKISTLSEEEKSRGLITASAGNHAQGVAYAAKLAGAGAVIVMPTTTPLMKVNRTRSYGAEVVLHGDVFDEALAHANRLAAEKGYTFIHPFNDLDVATGQGTIAMEIIKELPTVDYILVPIGGGGLCTGVATLAKLLNPKIKIIGVEPAGANCMQESLRAGKVVSLPSVNTIADGTAVQTPGELLLPYIQENVDKIITIEDSELIVAFLDMVENHKMIVENSGLLTVAALKHLNVNKKKIVSILSGGNMDVITMASIVQHGLIQRDRVFTVSVLLPDKPGELAKVSTLMAAEQGNVIKLEHNQFVSINRNAAVELRITVEAFGTEHKEKIVDALKAAGYRPKLVKSKGIYEA</sequence>
<evidence type="ECO:0000256" key="2">
    <source>
        <dbReference type="ARBA" id="ARBA00001933"/>
    </source>
</evidence>
<evidence type="ECO:0000313" key="11">
    <source>
        <dbReference type="Proteomes" id="UP000016491"/>
    </source>
</evidence>
<dbReference type="InterPro" id="IPR002912">
    <property type="entry name" value="ACT_dom"/>
</dbReference>
<gene>
    <name evidence="10" type="ORF">CLOSYM_01551</name>
</gene>
<dbReference type="GO" id="GO:1901605">
    <property type="term" value="P:alpha-amino acid metabolic process"/>
    <property type="evidence" value="ECO:0007669"/>
    <property type="project" value="UniProtKB-ARBA"/>
</dbReference>
<keyword evidence="6" id="KW-0456">Lyase</keyword>
<evidence type="ECO:0000259" key="9">
    <source>
        <dbReference type="PROSITE" id="PS51671"/>
    </source>
</evidence>
<dbReference type="InterPro" id="IPR050147">
    <property type="entry name" value="Ser/Thr_Dehydratase"/>
</dbReference>
<dbReference type="CDD" id="cd04886">
    <property type="entry name" value="ACT_ThrD-II-like"/>
    <property type="match status" value="1"/>
</dbReference>
<comment type="similarity">
    <text evidence="3">Belongs to the serine/threonine dehydratase family.</text>
</comment>
<dbReference type="InterPro" id="IPR044561">
    <property type="entry name" value="ACT_ThrD-II-like"/>
</dbReference>
<comment type="function">
    <text evidence="7">Catalyzes the anaerobic formation of alpha-ketobutyrate and ammonia from threonine in a two-step reaction. The first step involved a dehydration of threonine and a production of enamine intermediates (aminocrotonate), which tautomerizes to its imine form (iminobutyrate). Both intermediates are unstable and short-lived. The second step is the nonenzymatic hydrolysis of the enamine/imine intermediates to form 2-ketobutyrate and free ammonia. In the low water environment of the cell, the second step is accelerated by RidA.</text>
</comment>
<proteinExistence type="inferred from homology"/>
<reference evidence="10 11" key="1">
    <citation type="submission" date="2013-07" db="EMBL/GenBank/DDBJ databases">
        <authorList>
            <person name="Weinstock G."/>
            <person name="Sodergren E."/>
            <person name="Wylie T."/>
            <person name="Fulton L."/>
            <person name="Fulton R."/>
            <person name="Fronick C."/>
            <person name="O'Laughlin M."/>
            <person name="Godfrey J."/>
            <person name="Miner T."/>
            <person name="Herter B."/>
            <person name="Appelbaum E."/>
            <person name="Cordes M."/>
            <person name="Lek S."/>
            <person name="Wollam A."/>
            <person name="Pepin K.H."/>
            <person name="Palsikar V.B."/>
            <person name="Mitreva M."/>
            <person name="Wilson R.K."/>
        </authorList>
    </citation>
    <scope>NUCLEOTIDE SEQUENCE [LARGE SCALE GENOMIC DNA]</scope>
    <source>
        <strain evidence="10 11">ATCC 14940</strain>
    </source>
</reference>
<dbReference type="InterPro" id="IPR001926">
    <property type="entry name" value="TrpB-like_PALP"/>
</dbReference>
<dbReference type="EMBL" id="AWSU01000122">
    <property type="protein sequence ID" value="ERI78384.1"/>
    <property type="molecule type" value="Genomic_DNA"/>
</dbReference>
<accession>A0ABC9TZW1</accession>
<comment type="caution">
    <text evidence="10">The sequence shown here is derived from an EMBL/GenBank/DDBJ whole genome shotgun (WGS) entry which is preliminary data.</text>
</comment>
<dbReference type="Proteomes" id="UP000016491">
    <property type="component" value="Unassembled WGS sequence"/>
</dbReference>
<dbReference type="Gene3D" id="3.40.50.1100">
    <property type="match status" value="2"/>
</dbReference>
<evidence type="ECO:0000256" key="8">
    <source>
        <dbReference type="ARBA" id="ARBA00031427"/>
    </source>
</evidence>
<dbReference type="FunFam" id="3.40.50.1100:FF:000005">
    <property type="entry name" value="Threonine dehydratase catabolic"/>
    <property type="match status" value="1"/>
</dbReference>
<evidence type="ECO:0000313" key="10">
    <source>
        <dbReference type="EMBL" id="ERI78384.1"/>
    </source>
</evidence>
<keyword evidence="5" id="KW-0663">Pyridoxal phosphate</keyword>
<evidence type="ECO:0000256" key="6">
    <source>
        <dbReference type="ARBA" id="ARBA00023239"/>
    </source>
</evidence>
<dbReference type="NCBIfam" id="TIGR01127">
    <property type="entry name" value="ilvA_1Cterm"/>
    <property type="match status" value="1"/>
</dbReference>
<dbReference type="SUPFAM" id="SSF53686">
    <property type="entry name" value="Tryptophan synthase beta subunit-like PLP-dependent enzymes"/>
    <property type="match status" value="1"/>
</dbReference>
<comment type="catalytic activity">
    <reaction evidence="1">
        <text>L-threonine = 2-oxobutanoate + NH4(+)</text>
        <dbReference type="Rhea" id="RHEA:22108"/>
        <dbReference type="ChEBI" id="CHEBI:16763"/>
        <dbReference type="ChEBI" id="CHEBI:28938"/>
        <dbReference type="ChEBI" id="CHEBI:57926"/>
        <dbReference type="EC" id="4.3.1.19"/>
    </reaction>
</comment>
<dbReference type="PANTHER" id="PTHR48078:SF6">
    <property type="entry name" value="L-THREONINE DEHYDRATASE CATABOLIC TDCB"/>
    <property type="match status" value="1"/>
</dbReference>
<evidence type="ECO:0000256" key="4">
    <source>
        <dbReference type="ARBA" id="ARBA00012096"/>
    </source>
</evidence>
<dbReference type="EC" id="4.3.1.19" evidence="4"/>
<evidence type="ECO:0000256" key="5">
    <source>
        <dbReference type="ARBA" id="ARBA00022898"/>
    </source>
</evidence>
<comment type="cofactor">
    <cofactor evidence="2">
        <name>pyridoxal 5'-phosphate</name>
        <dbReference type="ChEBI" id="CHEBI:597326"/>
    </cofactor>
</comment>
<evidence type="ECO:0000256" key="1">
    <source>
        <dbReference type="ARBA" id="ARBA00001274"/>
    </source>
</evidence>
<dbReference type="CDD" id="cd01562">
    <property type="entry name" value="Thr-dehyd"/>
    <property type="match status" value="1"/>
</dbReference>
<dbReference type="PANTHER" id="PTHR48078">
    <property type="entry name" value="THREONINE DEHYDRATASE, MITOCHONDRIAL-RELATED"/>
    <property type="match status" value="1"/>
</dbReference>
<feature type="domain" description="ACT" evidence="9">
    <location>
        <begin position="347"/>
        <end position="428"/>
    </location>
</feature>
<name>A0ABC9TZW1_CLOSY</name>
<dbReference type="SUPFAM" id="SSF55021">
    <property type="entry name" value="ACT-like"/>
    <property type="match status" value="1"/>
</dbReference>
<evidence type="ECO:0000256" key="7">
    <source>
        <dbReference type="ARBA" id="ARBA00025527"/>
    </source>
</evidence>
<protein>
    <recommendedName>
        <fullName evidence="4">threonine ammonia-lyase</fullName>
        <ecNumber evidence="4">4.3.1.19</ecNumber>
    </recommendedName>
    <alternativeName>
        <fullName evidence="8">Threonine deaminase</fullName>
    </alternativeName>
</protein>
<organism evidence="10 11">
    <name type="scientific">[Clostridium] symbiosum ATCC 14940</name>
    <dbReference type="NCBI Taxonomy" id="411472"/>
    <lineage>
        <taxon>Bacteria</taxon>
        <taxon>Bacillati</taxon>
        <taxon>Bacillota</taxon>
        <taxon>Clostridia</taxon>
        <taxon>Lachnospirales</taxon>
        <taxon>Lachnospiraceae</taxon>
        <taxon>Otoolea</taxon>
    </lineage>
</organism>
<dbReference type="AlphaFoldDB" id="A0ABC9TZW1"/>
<dbReference type="InterPro" id="IPR036052">
    <property type="entry name" value="TrpB-like_PALP_sf"/>
</dbReference>
<evidence type="ECO:0000256" key="3">
    <source>
        <dbReference type="ARBA" id="ARBA00010869"/>
    </source>
</evidence>
<dbReference type="Pfam" id="PF00291">
    <property type="entry name" value="PALP"/>
    <property type="match status" value="1"/>
</dbReference>
<dbReference type="InterPro" id="IPR005789">
    <property type="entry name" value="Thr_deHydtase_catblc"/>
</dbReference>
<dbReference type="PROSITE" id="PS51671">
    <property type="entry name" value="ACT"/>
    <property type="match status" value="1"/>
</dbReference>
<dbReference type="FunFam" id="3.40.50.1100:FF:000007">
    <property type="entry name" value="L-threonine dehydratase catabolic TdcB"/>
    <property type="match status" value="1"/>
</dbReference>